<organism evidence="9">
    <name type="scientific">Acidithiobacillus ferrivorans</name>
    <dbReference type="NCBI Taxonomy" id="160808"/>
    <lineage>
        <taxon>Bacteria</taxon>
        <taxon>Pseudomonadati</taxon>
        <taxon>Pseudomonadota</taxon>
        <taxon>Acidithiobacillia</taxon>
        <taxon>Acidithiobacillales</taxon>
        <taxon>Acidithiobacillaceae</taxon>
        <taxon>Acidithiobacillus</taxon>
    </lineage>
</organism>
<evidence type="ECO:0000256" key="3">
    <source>
        <dbReference type="ARBA" id="ARBA00022692"/>
    </source>
</evidence>
<evidence type="ECO:0000256" key="1">
    <source>
        <dbReference type="ARBA" id="ARBA00004141"/>
    </source>
</evidence>
<reference evidence="9" key="1">
    <citation type="submission" date="2014-03" db="EMBL/GenBank/DDBJ databases">
        <authorList>
            <person name="Genoscope - CEA"/>
        </authorList>
    </citation>
    <scope>NUCLEOTIDE SEQUENCE [LARGE SCALE GENOMIC DNA]</scope>
    <source>
        <strain evidence="9">CF27</strain>
    </source>
</reference>
<evidence type="ECO:0000259" key="8">
    <source>
        <dbReference type="PROSITE" id="PS50850"/>
    </source>
</evidence>
<dbReference type="GO" id="GO:0022857">
    <property type="term" value="F:transmembrane transporter activity"/>
    <property type="evidence" value="ECO:0007669"/>
    <property type="project" value="InterPro"/>
</dbReference>
<evidence type="ECO:0000313" key="10">
    <source>
        <dbReference type="EMBL" id="SMH66882.1"/>
    </source>
</evidence>
<feature type="transmembrane region" description="Helical" evidence="7">
    <location>
        <begin position="79"/>
        <end position="102"/>
    </location>
</feature>
<dbReference type="PROSITE" id="PS50850">
    <property type="entry name" value="MFS"/>
    <property type="match status" value="1"/>
</dbReference>
<keyword evidence="2" id="KW-0813">Transport</keyword>
<feature type="transmembrane region" description="Helical" evidence="7">
    <location>
        <begin position="133"/>
        <end position="155"/>
    </location>
</feature>
<evidence type="ECO:0000256" key="2">
    <source>
        <dbReference type="ARBA" id="ARBA00022448"/>
    </source>
</evidence>
<dbReference type="PANTHER" id="PTHR42718:SF9">
    <property type="entry name" value="MAJOR FACILITATOR SUPERFAMILY MULTIDRUG TRANSPORTER MFSC"/>
    <property type="match status" value="1"/>
</dbReference>
<protein>
    <submittedName>
        <fullName evidence="9">Major facilitator superfamily MFS_1</fullName>
    </submittedName>
</protein>
<dbReference type="PANTHER" id="PTHR42718">
    <property type="entry name" value="MAJOR FACILITATOR SUPERFAMILY MULTIDRUG TRANSPORTER MFSC"/>
    <property type="match status" value="1"/>
</dbReference>
<reference evidence="9" key="2">
    <citation type="submission" date="2014-07" db="EMBL/GenBank/DDBJ databases">
        <title>Initial genome analysis of the psychrotolerant acidophile Acidithiobacillus ferrivorans CF27: insights into iron and sulfur oxidation pathways and into biofilm formation.</title>
        <authorList>
            <person name="Talla E."/>
            <person name="Hedrich S."/>
            <person name="Mangenot S."/>
            <person name="Ji B."/>
            <person name="Johnson D.B."/>
            <person name="Barbe V."/>
            <person name="Bonnefoy V."/>
        </authorList>
    </citation>
    <scope>NUCLEOTIDE SEQUENCE [LARGE SCALE GENOMIC DNA]</scope>
    <source>
        <strain evidence="9">CF27</strain>
    </source>
</reference>
<feature type="transmembrane region" description="Helical" evidence="7">
    <location>
        <begin position="361"/>
        <end position="388"/>
    </location>
</feature>
<dbReference type="EMBL" id="LT841305">
    <property type="protein sequence ID" value="SMH66882.1"/>
    <property type="molecule type" value="Genomic_DNA"/>
</dbReference>
<evidence type="ECO:0000313" key="11">
    <source>
        <dbReference type="Proteomes" id="UP000193925"/>
    </source>
</evidence>
<feature type="transmembrane region" description="Helical" evidence="7">
    <location>
        <begin position="269"/>
        <end position="293"/>
    </location>
</feature>
<proteinExistence type="predicted"/>
<dbReference type="InterPro" id="IPR036259">
    <property type="entry name" value="MFS_trans_sf"/>
</dbReference>
<reference evidence="10 11" key="3">
    <citation type="submission" date="2017-03" db="EMBL/GenBank/DDBJ databases">
        <authorList>
            <person name="Regsiter A."/>
            <person name="William W."/>
        </authorList>
    </citation>
    <scope>NUCLEOTIDE SEQUENCE [LARGE SCALE GENOMIC DNA]</scope>
    <source>
        <strain evidence="10">PRJEB5721</strain>
    </source>
</reference>
<feature type="transmembrane region" description="Helical" evidence="7">
    <location>
        <begin position="299"/>
        <end position="318"/>
    </location>
</feature>
<dbReference type="RefSeq" id="WP_035190749.1">
    <property type="nucleotide sequence ID" value="NZ_CCCS020000002.1"/>
</dbReference>
<feature type="transmembrane region" description="Helical" evidence="7">
    <location>
        <begin position="224"/>
        <end position="248"/>
    </location>
</feature>
<keyword evidence="11" id="KW-1185">Reference proteome</keyword>
<gene>
    <name evidence="9" type="ORF">AFERRI_100113</name>
    <name evidence="10" type="ORF">AFERRI_50083</name>
</gene>
<dbReference type="EMBL" id="CCCS020000002">
    <property type="protein sequence ID" value="CDQ08678.1"/>
    <property type="molecule type" value="Genomic_DNA"/>
</dbReference>
<evidence type="ECO:0000256" key="4">
    <source>
        <dbReference type="ARBA" id="ARBA00022989"/>
    </source>
</evidence>
<sequence length="520" mass="57235">METAQSLSKTWPLFAGVGLALGMGSFDGASVQGIFPYVAGGLSTSSDHALWTLTYFIVHWSLGITLMPWTTARFGMRRVFQVAVSVAMVGTVISAVTDNLWIMLLSRALQGIAAGLLVPLSQSLFLRHSPGRLHGLVTIFWSNAMLVPFFFGPAIGGLLATELGYRSIFLLSLPIWGVALFLGSTGIPKDHGDPRTPPFDAWGFGLLYGGLMSMQVVLDQGEQYGWWHSTFILKMTLFAFVFLLFFAWRESEARYPLLQLHFLHRRNYWLGLLLLCLGWAMFMGWASMLPLWAEETLGFNGFWGSAVLIPIGLGAIPLSTQMDRLRRLLGLRQLTTLCFAIFAFAYGSAYLSPISSLSDLFWPMLFIGMGVGMLFVPLTMVILSGLNAAEIPSAATTSNFIRVFSANIGVSLLSVYWARYSALASDHLRDHISRFDPEVALSAQHLHTLIEVQAGTLSIDNLLRLSMWICLIAAITAYVFIIPPSALRRADGPRNYVEEEENEFSTVASAAAREGVTTTS</sequence>
<comment type="subcellular location">
    <subcellularLocation>
        <location evidence="1">Membrane</location>
        <topology evidence="1">Multi-pass membrane protein</topology>
    </subcellularLocation>
</comment>
<dbReference type="Gene3D" id="1.20.1250.20">
    <property type="entry name" value="MFS general substrate transporter like domains"/>
    <property type="match status" value="2"/>
</dbReference>
<feature type="transmembrane region" description="Helical" evidence="7">
    <location>
        <begin position="167"/>
        <end position="187"/>
    </location>
</feature>
<keyword evidence="5 7" id="KW-0472">Membrane</keyword>
<feature type="transmembrane region" description="Helical" evidence="7">
    <location>
        <begin position="400"/>
        <end position="418"/>
    </location>
</feature>
<accession>A0A060UPE1</accession>
<evidence type="ECO:0000256" key="6">
    <source>
        <dbReference type="SAM" id="MobiDB-lite"/>
    </source>
</evidence>
<evidence type="ECO:0000313" key="9">
    <source>
        <dbReference type="EMBL" id="CDQ08678.1"/>
    </source>
</evidence>
<feature type="domain" description="Major facilitator superfamily (MFS) profile" evidence="8">
    <location>
        <begin position="13"/>
        <end position="485"/>
    </location>
</feature>
<dbReference type="Proteomes" id="UP000193925">
    <property type="component" value="Chromosome AFERRI"/>
</dbReference>
<keyword evidence="4 7" id="KW-1133">Transmembrane helix</keyword>
<dbReference type="GO" id="GO:0016020">
    <property type="term" value="C:membrane"/>
    <property type="evidence" value="ECO:0007669"/>
    <property type="project" value="UniProtKB-SubCell"/>
</dbReference>
<evidence type="ECO:0000256" key="5">
    <source>
        <dbReference type="ARBA" id="ARBA00023136"/>
    </source>
</evidence>
<dbReference type="SUPFAM" id="SSF103473">
    <property type="entry name" value="MFS general substrate transporter"/>
    <property type="match status" value="1"/>
</dbReference>
<name>A0A060UPE1_9PROT</name>
<dbReference type="AlphaFoldDB" id="A0A060UPE1"/>
<feature type="transmembrane region" description="Helical" evidence="7">
    <location>
        <begin position="330"/>
        <end position="349"/>
    </location>
</feature>
<feature type="transmembrane region" description="Helical" evidence="7">
    <location>
        <begin position="49"/>
        <end position="67"/>
    </location>
</feature>
<keyword evidence="3 7" id="KW-0812">Transmembrane</keyword>
<feature type="region of interest" description="Disordered" evidence="6">
    <location>
        <begin position="500"/>
        <end position="520"/>
    </location>
</feature>
<dbReference type="InterPro" id="IPR020846">
    <property type="entry name" value="MFS_dom"/>
</dbReference>
<feature type="transmembrane region" description="Helical" evidence="7">
    <location>
        <begin position="465"/>
        <end position="487"/>
    </location>
</feature>
<dbReference type="InterPro" id="IPR011701">
    <property type="entry name" value="MFS"/>
</dbReference>
<dbReference type="Pfam" id="PF07690">
    <property type="entry name" value="MFS_1"/>
    <property type="match status" value="1"/>
</dbReference>
<evidence type="ECO:0000256" key="7">
    <source>
        <dbReference type="SAM" id="Phobius"/>
    </source>
</evidence>